<accession>A0A4S8IBT1</accession>
<comment type="function">
    <text evidence="1 7">May be involved in both secretory and endocytic intracellular trafficking in the endosomal/prevacuolar compartments.</text>
</comment>
<reference evidence="8 9" key="1">
    <citation type="journal article" date="2019" name="Nat. Plants">
        <title>Genome sequencing of Musa balbisiana reveals subgenome evolution and function divergence in polyploid bananas.</title>
        <authorList>
            <person name="Yao X."/>
        </authorList>
    </citation>
    <scope>NUCLEOTIDE SEQUENCE [LARGE SCALE GENOMIC DNA]</scope>
    <source>
        <strain evidence="9">cv. DH-PKW</strain>
        <tissue evidence="8">Leaves</tissue>
    </source>
</reference>
<gene>
    <name evidence="8" type="ORF">C4D60_Mb02t18950</name>
</gene>
<evidence type="ECO:0000256" key="3">
    <source>
        <dbReference type="ARBA" id="ARBA00006483"/>
    </source>
</evidence>
<evidence type="ECO:0000256" key="4">
    <source>
        <dbReference type="ARBA" id="ARBA00022692"/>
    </source>
</evidence>
<keyword evidence="5 7" id="KW-1133">Transmembrane helix</keyword>
<dbReference type="GO" id="GO:0016192">
    <property type="term" value="P:vesicle-mediated transport"/>
    <property type="evidence" value="ECO:0007669"/>
    <property type="project" value="UniProtKB-ARBA"/>
</dbReference>
<dbReference type="GO" id="GO:0016020">
    <property type="term" value="C:membrane"/>
    <property type="evidence" value="ECO:0007669"/>
    <property type="project" value="UniProtKB-SubCell"/>
</dbReference>
<feature type="transmembrane region" description="Helical" evidence="7">
    <location>
        <begin position="82"/>
        <end position="102"/>
    </location>
</feature>
<dbReference type="EMBL" id="PYDT01000011">
    <property type="protein sequence ID" value="THU45535.1"/>
    <property type="molecule type" value="Genomic_DNA"/>
</dbReference>
<feature type="transmembrane region" description="Helical" evidence="7">
    <location>
        <begin position="137"/>
        <end position="155"/>
    </location>
</feature>
<dbReference type="PANTHER" id="PTHR38519:SF3">
    <property type="entry name" value="PRA1 FAMILY PROTEIN"/>
    <property type="match status" value="1"/>
</dbReference>
<evidence type="ECO:0000256" key="7">
    <source>
        <dbReference type="RuleBase" id="RU363107"/>
    </source>
</evidence>
<name>A0A4S8IBT1_MUSBA</name>
<proteinExistence type="inferred from homology"/>
<keyword evidence="6 7" id="KW-0472">Membrane</keyword>
<evidence type="ECO:0000256" key="2">
    <source>
        <dbReference type="ARBA" id="ARBA00004141"/>
    </source>
</evidence>
<dbReference type="Proteomes" id="UP000317650">
    <property type="component" value="Chromosome 2"/>
</dbReference>
<protein>
    <recommendedName>
        <fullName evidence="7">PRA1 family protein</fullName>
    </recommendedName>
</protein>
<comment type="subcellular location">
    <subcellularLocation>
        <location evidence="2 7">Membrane</location>
        <topology evidence="2 7">Multi-pass membrane protein</topology>
    </subcellularLocation>
</comment>
<dbReference type="STRING" id="52838.A0A4S8IBT1"/>
<dbReference type="AlphaFoldDB" id="A0A4S8IBT1"/>
<feature type="transmembrane region" description="Helical" evidence="7">
    <location>
        <begin position="114"/>
        <end position="131"/>
    </location>
</feature>
<sequence>MATYGGVLRRSAAVVERARDSARRTRKALARFARPQSFAAPPDAEAAAVRAVRNLRSFRLHYALLLWVLLLASLFPRRRATMLFFMAASKAAFFYGVLLKAFPNSALLRKVLDRRLAAALVLAVVGVELVMTRAVPLFLLAMAIGLPIVLLHAVFRVRDDLTASSEEAAAAANGGELGPMLEEEQDLELGSEGLDTYSCKVW</sequence>
<evidence type="ECO:0000256" key="6">
    <source>
        <dbReference type="ARBA" id="ARBA00023136"/>
    </source>
</evidence>
<evidence type="ECO:0000256" key="1">
    <source>
        <dbReference type="ARBA" id="ARBA00002501"/>
    </source>
</evidence>
<comment type="caution">
    <text evidence="8">The sequence shown here is derived from an EMBL/GenBank/DDBJ whole genome shotgun (WGS) entry which is preliminary data.</text>
</comment>
<evidence type="ECO:0000313" key="9">
    <source>
        <dbReference type="Proteomes" id="UP000317650"/>
    </source>
</evidence>
<evidence type="ECO:0000256" key="5">
    <source>
        <dbReference type="ARBA" id="ARBA00022989"/>
    </source>
</evidence>
<dbReference type="Pfam" id="PF03208">
    <property type="entry name" value="PRA1"/>
    <property type="match status" value="1"/>
</dbReference>
<keyword evidence="7" id="KW-0813">Transport</keyword>
<dbReference type="PANTHER" id="PTHR38519">
    <property type="entry name" value="PRA1 FAMILY PROTEIN"/>
    <property type="match status" value="1"/>
</dbReference>
<keyword evidence="4 7" id="KW-0812">Transmembrane</keyword>
<dbReference type="InterPro" id="IPR004895">
    <property type="entry name" value="Prenylated_rab_accept_PRA1"/>
</dbReference>
<organism evidence="8 9">
    <name type="scientific">Musa balbisiana</name>
    <name type="common">Banana</name>
    <dbReference type="NCBI Taxonomy" id="52838"/>
    <lineage>
        <taxon>Eukaryota</taxon>
        <taxon>Viridiplantae</taxon>
        <taxon>Streptophyta</taxon>
        <taxon>Embryophyta</taxon>
        <taxon>Tracheophyta</taxon>
        <taxon>Spermatophyta</taxon>
        <taxon>Magnoliopsida</taxon>
        <taxon>Liliopsida</taxon>
        <taxon>Zingiberales</taxon>
        <taxon>Musaceae</taxon>
        <taxon>Musa</taxon>
    </lineage>
</organism>
<keyword evidence="9" id="KW-1185">Reference proteome</keyword>
<evidence type="ECO:0000313" key="8">
    <source>
        <dbReference type="EMBL" id="THU45535.1"/>
    </source>
</evidence>
<comment type="similarity">
    <text evidence="3 7">Belongs to the PRA1 family.</text>
</comment>
<feature type="transmembrane region" description="Helical" evidence="7">
    <location>
        <begin position="60"/>
        <end position="76"/>
    </location>
</feature>
<dbReference type="GO" id="GO:0005783">
    <property type="term" value="C:endoplasmic reticulum"/>
    <property type="evidence" value="ECO:0007669"/>
    <property type="project" value="UniProtKB-ARBA"/>
</dbReference>